<dbReference type="SMART" id="SM00359">
    <property type="entry name" value="PUA"/>
    <property type="match status" value="1"/>
</dbReference>
<dbReference type="KEGG" id="sbj:CF168_15905"/>
<dbReference type="HAMAP" id="MF_01857">
    <property type="entry name" value="23SrRNA_methyltr_I"/>
    <property type="match status" value="1"/>
</dbReference>
<dbReference type="Gene3D" id="3.30.750.80">
    <property type="entry name" value="RNA methyltransferase domain (HRMD) like"/>
    <property type="match status" value="1"/>
</dbReference>
<keyword evidence="3 9" id="KW-0698">rRNA processing</keyword>
<dbReference type="Pfam" id="PF17785">
    <property type="entry name" value="PUA_3"/>
    <property type="match status" value="1"/>
</dbReference>
<dbReference type="RefSeq" id="WP_089068301.1">
    <property type="nucleotide sequence ID" value="NZ_CP022358.1"/>
</dbReference>
<evidence type="ECO:0000256" key="9">
    <source>
        <dbReference type="HAMAP-Rule" id="MF_01857"/>
    </source>
</evidence>
<keyword evidence="12" id="KW-1185">Reference proteome</keyword>
<evidence type="ECO:0000313" key="12">
    <source>
        <dbReference type="Proteomes" id="UP000198367"/>
    </source>
</evidence>
<keyword evidence="5 9" id="KW-0808">Transferase</keyword>
<dbReference type="CDD" id="cd02440">
    <property type="entry name" value="AdoMet_MTases"/>
    <property type="match status" value="1"/>
</dbReference>
<reference evidence="11 12" key="1">
    <citation type="submission" date="2017-07" db="EMBL/GenBank/DDBJ databases">
        <title>Phenotypical and genomic characterization of a clinical isolate of Shewanella bicestrii sp. nov. producing an extended-spectrum beta-lactamase and a new oxacillinase variant.</title>
        <authorList>
            <person name="Jousset A.B."/>
            <person name="Bonnin R.A."/>
            <person name="Girlich D."/>
            <person name="Dabos L."/>
            <person name="Potron A."/>
            <person name="Dortet L."/>
            <person name="Glaser P."/>
            <person name="Naas T."/>
        </authorList>
    </citation>
    <scope>NUCLEOTIDE SEQUENCE [LARGE SCALE GENOMIC DNA]</scope>
    <source>
        <strain evidence="11 12">JAB-1</strain>
    </source>
</reference>
<comment type="similarity">
    <text evidence="8 9">Belongs to the methyltransferase superfamily. RlmI family.</text>
</comment>
<dbReference type="SUPFAM" id="SSF53335">
    <property type="entry name" value="S-adenosyl-L-methionine-dependent methyltransferases"/>
    <property type="match status" value="1"/>
</dbReference>
<dbReference type="EC" id="2.1.1.191" evidence="9"/>
<accession>A0A220UQK9</accession>
<evidence type="ECO:0000256" key="7">
    <source>
        <dbReference type="ARBA" id="ARBA00022884"/>
    </source>
</evidence>
<evidence type="ECO:0000256" key="3">
    <source>
        <dbReference type="ARBA" id="ARBA00022552"/>
    </source>
</evidence>
<proteinExistence type="inferred from homology"/>
<evidence type="ECO:0000259" key="10">
    <source>
        <dbReference type="SMART" id="SM00359"/>
    </source>
</evidence>
<dbReference type="InterPro" id="IPR019614">
    <property type="entry name" value="SAM-dep_methyl-trfase"/>
</dbReference>
<evidence type="ECO:0000313" key="11">
    <source>
        <dbReference type="EMBL" id="ASK70211.1"/>
    </source>
</evidence>
<organism evidence="11 12">
    <name type="scientific">Shewanella bicestrii</name>
    <dbReference type="NCBI Taxonomy" id="2018305"/>
    <lineage>
        <taxon>Bacteria</taxon>
        <taxon>Pseudomonadati</taxon>
        <taxon>Pseudomonadota</taxon>
        <taxon>Gammaproteobacteria</taxon>
        <taxon>Alteromonadales</taxon>
        <taxon>Shewanellaceae</taxon>
        <taxon>Shewanella</taxon>
    </lineage>
</organism>
<dbReference type="GO" id="GO:0005737">
    <property type="term" value="C:cytoplasm"/>
    <property type="evidence" value="ECO:0007669"/>
    <property type="project" value="UniProtKB-SubCell"/>
</dbReference>
<dbReference type="EMBL" id="CP022358">
    <property type="protein sequence ID" value="ASK70211.1"/>
    <property type="molecule type" value="Genomic_DNA"/>
</dbReference>
<dbReference type="InterPro" id="IPR029063">
    <property type="entry name" value="SAM-dependent_MTases_sf"/>
</dbReference>
<evidence type="ECO:0000256" key="1">
    <source>
        <dbReference type="ARBA" id="ARBA00004496"/>
    </source>
</evidence>
<dbReference type="Gene3D" id="2.30.130.10">
    <property type="entry name" value="PUA domain"/>
    <property type="match status" value="1"/>
</dbReference>
<dbReference type="PROSITE" id="PS50890">
    <property type="entry name" value="PUA"/>
    <property type="match status" value="1"/>
</dbReference>
<dbReference type="CDD" id="cd11572">
    <property type="entry name" value="RlmI_M_like"/>
    <property type="match status" value="1"/>
</dbReference>
<dbReference type="InterPro" id="IPR036974">
    <property type="entry name" value="PUA_sf"/>
</dbReference>
<keyword evidence="2 9" id="KW-0963">Cytoplasm</keyword>
<sequence>MAVRIKLKPGREKSLERRHPWVFSNGIHNVKGKPEAGDTVDVVAHDGHWLGRGAWSPESQIQVRIWTFDREEEIDREFFKRRILRAQAGRDDLIREQGLTGYRLIAAESDGLPGITIDKYANVLVCQLLSMGADVWRDTIVDVLAELYPDCAIYERSDVDSRKKEGLASTMGLLHGTLPEMPVIIEENGIKIAVDVTKGHKTGFYLDQRDNRAMAARFVKGKSVLNCFCYTGTFGLYAAKAGAARIENVDVSALALDTARLNMRVNGLNDDNVHYNEADVFKLLRQYRDEGKTFDVIVLDPPKFADNKSQLNGACRGYKDINMIALQLLNPGGVLLTFSCSGLMPADLFQKIVADAALDAKREIQFIERLSQASDHPIGSAFPEGFYLKGLVARVW</sequence>
<evidence type="ECO:0000256" key="2">
    <source>
        <dbReference type="ARBA" id="ARBA00022490"/>
    </source>
</evidence>
<evidence type="ECO:0000256" key="6">
    <source>
        <dbReference type="ARBA" id="ARBA00022691"/>
    </source>
</evidence>
<evidence type="ECO:0000256" key="5">
    <source>
        <dbReference type="ARBA" id="ARBA00022679"/>
    </source>
</evidence>
<comment type="function">
    <text evidence="9">Specifically methylates the cytosine at position 1962 (m5C1962) of 23S rRNA.</text>
</comment>
<evidence type="ECO:0000256" key="8">
    <source>
        <dbReference type="ARBA" id="ARBA00038091"/>
    </source>
</evidence>
<dbReference type="InterPro" id="IPR041532">
    <property type="entry name" value="RlmI-like_PUA"/>
</dbReference>
<name>A0A220UQK9_9GAMM</name>
<dbReference type="InterPro" id="IPR002478">
    <property type="entry name" value="PUA"/>
</dbReference>
<dbReference type="Pfam" id="PF10672">
    <property type="entry name" value="Methyltrans_SAM"/>
    <property type="match status" value="1"/>
</dbReference>
<dbReference type="AlphaFoldDB" id="A0A220UQK9"/>
<dbReference type="InterPro" id="IPR023542">
    <property type="entry name" value="RLMI"/>
</dbReference>
<dbReference type="PANTHER" id="PTHR42873:SF1">
    <property type="entry name" value="S-ADENOSYLMETHIONINE-DEPENDENT METHYLTRANSFERASE DOMAIN-CONTAINING PROTEIN"/>
    <property type="match status" value="1"/>
</dbReference>
<dbReference type="SUPFAM" id="SSF88697">
    <property type="entry name" value="PUA domain-like"/>
    <property type="match status" value="1"/>
</dbReference>
<protein>
    <recommendedName>
        <fullName evidence="9">Ribosomal RNA large subunit methyltransferase I</fullName>
        <ecNumber evidence="9">2.1.1.191</ecNumber>
    </recommendedName>
    <alternativeName>
        <fullName evidence="9">23S rRNA m5C1962 methyltransferase</fullName>
    </alternativeName>
    <alternativeName>
        <fullName evidence="9">rRNA (cytosine-C(5)-)-methyltransferase RlmI</fullName>
    </alternativeName>
</protein>
<dbReference type="InterPro" id="IPR015947">
    <property type="entry name" value="PUA-like_sf"/>
</dbReference>
<dbReference type="PANTHER" id="PTHR42873">
    <property type="entry name" value="RIBOSOMAL RNA LARGE SUBUNIT METHYLTRANSFERASE"/>
    <property type="match status" value="1"/>
</dbReference>
<comment type="subcellular location">
    <subcellularLocation>
        <location evidence="1 9">Cytoplasm</location>
    </subcellularLocation>
</comment>
<dbReference type="CDD" id="cd21153">
    <property type="entry name" value="PUA_RlmI"/>
    <property type="match status" value="1"/>
</dbReference>
<keyword evidence="7 9" id="KW-0694">RNA-binding</keyword>
<gene>
    <name evidence="9" type="primary">rlmI</name>
    <name evidence="11" type="ORF">CF168_15905</name>
</gene>
<dbReference type="Gene3D" id="3.40.50.150">
    <property type="entry name" value="Vaccinia Virus protein VP39"/>
    <property type="match status" value="1"/>
</dbReference>
<dbReference type="GO" id="GO:0016434">
    <property type="term" value="F:rRNA (cytosine) methyltransferase activity"/>
    <property type="evidence" value="ECO:0007669"/>
    <property type="project" value="UniProtKB-UniRule"/>
</dbReference>
<feature type="domain" description="PUA" evidence="10">
    <location>
        <begin position="3"/>
        <end position="88"/>
    </location>
</feature>
<evidence type="ECO:0000256" key="4">
    <source>
        <dbReference type="ARBA" id="ARBA00022603"/>
    </source>
</evidence>
<keyword evidence="6 9" id="KW-0949">S-adenosyl-L-methionine</keyword>
<dbReference type="GO" id="GO:0003723">
    <property type="term" value="F:RNA binding"/>
    <property type="evidence" value="ECO:0007669"/>
    <property type="project" value="UniProtKB-KW"/>
</dbReference>
<keyword evidence="4 9" id="KW-0489">Methyltransferase</keyword>
<dbReference type="Proteomes" id="UP000198367">
    <property type="component" value="Chromosome"/>
</dbReference>
<comment type="catalytic activity">
    <reaction evidence="9">
        <text>cytidine(1962) in 23S rRNA + S-adenosyl-L-methionine = 5-methylcytidine(1962) in 23S rRNA + S-adenosyl-L-homocysteine + H(+)</text>
        <dbReference type="Rhea" id="RHEA:42912"/>
        <dbReference type="Rhea" id="RHEA-COMP:10382"/>
        <dbReference type="Rhea" id="RHEA-COMP:10386"/>
        <dbReference type="ChEBI" id="CHEBI:15378"/>
        <dbReference type="ChEBI" id="CHEBI:57856"/>
        <dbReference type="ChEBI" id="CHEBI:59789"/>
        <dbReference type="ChEBI" id="CHEBI:74483"/>
        <dbReference type="ChEBI" id="CHEBI:82748"/>
        <dbReference type="EC" id="2.1.1.191"/>
    </reaction>
</comment>